<dbReference type="AlphaFoldDB" id="A0AAN9KVP7"/>
<protein>
    <submittedName>
        <fullName evidence="1">Uncharacterized protein</fullName>
    </submittedName>
</protein>
<evidence type="ECO:0000313" key="2">
    <source>
        <dbReference type="Proteomes" id="UP001367508"/>
    </source>
</evidence>
<name>A0AAN9KVP7_CANGL</name>
<accession>A0AAN9KVP7</accession>
<comment type="caution">
    <text evidence="1">The sequence shown here is derived from an EMBL/GenBank/DDBJ whole genome shotgun (WGS) entry which is preliminary data.</text>
</comment>
<proteinExistence type="predicted"/>
<evidence type="ECO:0000313" key="1">
    <source>
        <dbReference type="EMBL" id="KAK7323302.1"/>
    </source>
</evidence>
<keyword evidence="2" id="KW-1185">Reference proteome</keyword>
<organism evidence="1 2">
    <name type="scientific">Canavalia gladiata</name>
    <name type="common">Sword bean</name>
    <name type="synonym">Dolichos gladiatus</name>
    <dbReference type="NCBI Taxonomy" id="3824"/>
    <lineage>
        <taxon>Eukaryota</taxon>
        <taxon>Viridiplantae</taxon>
        <taxon>Streptophyta</taxon>
        <taxon>Embryophyta</taxon>
        <taxon>Tracheophyta</taxon>
        <taxon>Spermatophyta</taxon>
        <taxon>Magnoliopsida</taxon>
        <taxon>eudicotyledons</taxon>
        <taxon>Gunneridae</taxon>
        <taxon>Pentapetalae</taxon>
        <taxon>rosids</taxon>
        <taxon>fabids</taxon>
        <taxon>Fabales</taxon>
        <taxon>Fabaceae</taxon>
        <taxon>Papilionoideae</taxon>
        <taxon>50 kb inversion clade</taxon>
        <taxon>NPAAA clade</taxon>
        <taxon>indigoferoid/millettioid clade</taxon>
        <taxon>Phaseoleae</taxon>
        <taxon>Canavalia</taxon>
    </lineage>
</organism>
<reference evidence="1 2" key="1">
    <citation type="submission" date="2024-01" db="EMBL/GenBank/DDBJ databases">
        <title>The genomes of 5 underutilized Papilionoideae crops provide insights into root nodulation and disease resistanc.</title>
        <authorList>
            <person name="Jiang F."/>
        </authorList>
    </citation>
    <scope>NUCLEOTIDE SEQUENCE [LARGE SCALE GENOMIC DNA]</scope>
    <source>
        <strain evidence="1">LVBAO_FW01</strain>
        <tissue evidence="1">Leaves</tissue>
    </source>
</reference>
<sequence length="103" mass="11813">MKTFISCVWAFTAYLAFVHQRTCAAEMTSSHLNIHLTALLIEWLLSPQELRLFGLSIVFAIMGPWCFKSQHTCQQELTVIVLLHTRTSVSSIEFHDQICRDSL</sequence>
<gene>
    <name evidence="1" type="ORF">VNO77_26769</name>
</gene>
<dbReference type="Proteomes" id="UP001367508">
    <property type="component" value="Unassembled WGS sequence"/>
</dbReference>
<dbReference type="EMBL" id="JAYMYQ010000006">
    <property type="protein sequence ID" value="KAK7323302.1"/>
    <property type="molecule type" value="Genomic_DNA"/>
</dbReference>